<accession>A0A1G8D4N1</accession>
<evidence type="ECO:0000313" key="2">
    <source>
        <dbReference type="Proteomes" id="UP000199017"/>
    </source>
</evidence>
<name>A0A1G8D4N1_9BACI</name>
<dbReference type="STRING" id="930129.SAMN05216352_101547"/>
<gene>
    <name evidence="1" type="ORF">SAMN05216352_101547</name>
</gene>
<proteinExistence type="predicted"/>
<dbReference type="EMBL" id="FNDU01000001">
    <property type="protein sequence ID" value="SDH52464.1"/>
    <property type="molecule type" value="Genomic_DNA"/>
</dbReference>
<sequence length="113" mass="13558">MAFGVKKEELKAWKEKVELEEIAFITHYWYDERFPDCHTVTKVGCANIHKLAQWGRQYGLKEEWIHQRLSFPHFDLLGSNQIHILEAEGQYHQIERFSLYNTKGLKTDHSRKR</sequence>
<dbReference type="Proteomes" id="UP000199017">
    <property type="component" value="Unassembled WGS sequence"/>
</dbReference>
<dbReference type="RefSeq" id="WP_091580495.1">
    <property type="nucleotide sequence ID" value="NZ_FNDU01000001.1"/>
</dbReference>
<dbReference type="AlphaFoldDB" id="A0A1G8D4N1"/>
<dbReference type="OrthoDB" id="2361368at2"/>
<organism evidence="1 2">
    <name type="scientific">Alteribacillus bidgolensis</name>
    <dbReference type="NCBI Taxonomy" id="930129"/>
    <lineage>
        <taxon>Bacteria</taxon>
        <taxon>Bacillati</taxon>
        <taxon>Bacillota</taxon>
        <taxon>Bacilli</taxon>
        <taxon>Bacillales</taxon>
        <taxon>Bacillaceae</taxon>
        <taxon>Alteribacillus</taxon>
    </lineage>
</organism>
<evidence type="ECO:0008006" key="3">
    <source>
        <dbReference type="Google" id="ProtNLM"/>
    </source>
</evidence>
<reference evidence="1 2" key="1">
    <citation type="submission" date="2016-10" db="EMBL/GenBank/DDBJ databases">
        <authorList>
            <person name="de Groot N.N."/>
        </authorList>
    </citation>
    <scope>NUCLEOTIDE SEQUENCE [LARGE SCALE GENOMIC DNA]</scope>
    <source>
        <strain evidence="2">P4B,CCM 7963,CECT 7998,DSM 25260,IBRC-M 10614,KCTC 13821</strain>
    </source>
</reference>
<keyword evidence="2" id="KW-1185">Reference proteome</keyword>
<evidence type="ECO:0000313" key="1">
    <source>
        <dbReference type="EMBL" id="SDH52464.1"/>
    </source>
</evidence>
<protein>
    <recommendedName>
        <fullName evidence="3">YneQ</fullName>
    </recommendedName>
</protein>